<keyword evidence="12" id="KW-1185">Reference proteome</keyword>
<dbReference type="Proteomes" id="UP001152799">
    <property type="component" value="Chromosome 7"/>
</dbReference>
<dbReference type="EMBL" id="OU892277">
    <property type="protein sequence ID" value="CAG9760551.1"/>
    <property type="molecule type" value="Genomic_DNA"/>
</dbReference>
<feature type="region of interest" description="Disordered" evidence="1">
    <location>
        <begin position="19"/>
        <end position="38"/>
    </location>
</feature>
<dbReference type="Proteomes" id="UP001152799">
    <property type="component" value="Unassembled WGS sequence"/>
</dbReference>
<accession>A0A9P0DUZ4</accession>
<dbReference type="EMBL" id="OU892290">
    <property type="protein sequence ID" value="CAG9763683.1"/>
    <property type="molecule type" value="Genomic_DNA"/>
</dbReference>
<reference evidence="11" key="1">
    <citation type="submission" date="2022-01" db="EMBL/GenBank/DDBJ databases">
        <authorList>
            <person name="King R."/>
        </authorList>
    </citation>
    <scope>NUCLEOTIDE SEQUENCE</scope>
</reference>
<evidence type="ECO:0000313" key="2">
    <source>
        <dbReference type="EMBL" id="CAG9760551.1"/>
    </source>
</evidence>
<feature type="compositionally biased region" description="Polar residues" evidence="1">
    <location>
        <begin position="19"/>
        <end position="33"/>
    </location>
</feature>
<organism evidence="11 12">
    <name type="scientific">Ceutorhynchus assimilis</name>
    <name type="common">cabbage seed weevil</name>
    <dbReference type="NCBI Taxonomy" id="467358"/>
    <lineage>
        <taxon>Eukaryota</taxon>
        <taxon>Metazoa</taxon>
        <taxon>Ecdysozoa</taxon>
        <taxon>Arthropoda</taxon>
        <taxon>Hexapoda</taxon>
        <taxon>Insecta</taxon>
        <taxon>Pterygota</taxon>
        <taxon>Neoptera</taxon>
        <taxon>Endopterygota</taxon>
        <taxon>Coleoptera</taxon>
        <taxon>Polyphaga</taxon>
        <taxon>Cucujiformia</taxon>
        <taxon>Curculionidae</taxon>
        <taxon>Ceutorhynchinae</taxon>
        <taxon>Ceutorhynchus</taxon>
    </lineage>
</organism>
<dbReference type="Proteomes" id="UP001152799">
    <property type="component" value="Chromosome 9"/>
</dbReference>
<gene>
    <name evidence="8" type="ORF">CEUTPL_LOCUS11917</name>
    <name evidence="9" type="ORF">CEUTPL_LOCUS12474</name>
    <name evidence="2" type="ORF">CEUTPL_LOCUS1279</name>
    <name evidence="10" type="ORF">CEUTPL_LOCUS13738</name>
    <name evidence="11" type="ORF">CEUTPL_LOCUS14568</name>
    <name evidence="3" type="ORF">CEUTPL_LOCUS2038</name>
    <name evidence="4" type="ORF">CEUTPL_LOCUS4340</name>
    <name evidence="5" type="ORF">CEUTPL_LOCUS4341</name>
    <name evidence="6" type="ORF">CEUTPL_LOCUS5275</name>
    <name evidence="7" type="ORF">CEUTPL_LOCUS7191</name>
</gene>
<dbReference type="EMBL" id="CAKJTU040000006">
    <property type="protein sequence ID" value="CAH1183078.1"/>
    <property type="molecule type" value="Genomic_DNA"/>
</dbReference>
<evidence type="ECO:0000313" key="3">
    <source>
        <dbReference type="EMBL" id="CAG9761333.1"/>
    </source>
</evidence>
<evidence type="ECO:0000313" key="4">
    <source>
        <dbReference type="EMBL" id="CAG9763682.1"/>
    </source>
</evidence>
<dbReference type="EMBL" id="OU892290">
    <property type="protein sequence ID" value="CAG9763682.1"/>
    <property type="molecule type" value="Genomic_DNA"/>
</dbReference>
<dbReference type="Proteomes" id="UP001152799">
    <property type="component" value="Chromosome 1"/>
</dbReference>
<dbReference type="EMBL" id="OU892285">
    <property type="protein sequence ID" value="CAG9773347.1"/>
    <property type="molecule type" value="Genomic_DNA"/>
</dbReference>
<evidence type="ECO:0000313" key="8">
    <source>
        <dbReference type="EMBL" id="CAG9771485.1"/>
    </source>
</evidence>
<protein>
    <submittedName>
        <fullName evidence="2 3">Uncharacterized protein</fullName>
    </submittedName>
</protein>
<evidence type="ECO:0000313" key="12">
    <source>
        <dbReference type="Proteomes" id="UP001152799"/>
    </source>
</evidence>
<evidence type="ECO:0000313" key="6">
    <source>
        <dbReference type="EMBL" id="CAG9764641.1"/>
    </source>
</evidence>
<name>A0A9P0DUZ4_9CUCU</name>
<evidence type="ECO:0000313" key="10">
    <source>
        <dbReference type="EMBL" id="CAG9773347.1"/>
    </source>
</evidence>
<dbReference type="Proteomes" id="UP001152799">
    <property type="component" value="Chromosome 10"/>
</dbReference>
<dbReference type="EMBL" id="OU892279">
    <property type="protein sequence ID" value="CAG9766612.1"/>
    <property type="molecule type" value="Genomic_DNA"/>
</dbReference>
<dbReference type="EMBL" id="OU892283">
    <property type="protein sequence ID" value="CAG9771485.1"/>
    <property type="molecule type" value="Genomic_DNA"/>
</dbReference>
<sequence>MDKSTQTDFDQCYCAVTRFSQPPSTSPNQQEPPNSGGLVRLRYKRTVSKKSLEGKRRDGLGNLVICFCKLNSVSQPPSTSPKLQQSPKVVELPLPLPKEDWLDWDTNEPTYDPTEYVLANPILRSIPPKKSKSFKKKFREEERRRFEKFSASDSDK</sequence>
<dbReference type="EMBL" id="OU892283">
    <property type="protein sequence ID" value="CAG9772052.1"/>
    <property type="molecule type" value="Genomic_DNA"/>
</dbReference>
<dbReference type="Proteomes" id="UP001152799">
    <property type="component" value="Chromosome 14"/>
</dbReference>
<evidence type="ECO:0000313" key="7">
    <source>
        <dbReference type="EMBL" id="CAG9766612.1"/>
    </source>
</evidence>
<proteinExistence type="predicted"/>
<evidence type="ECO:0000256" key="1">
    <source>
        <dbReference type="SAM" id="MobiDB-lite"/>
    </source>
</evidence>
<evidence type="ECO:0000313" key="5">
    <source>
        <dbReference type="EMBL" id="CAG9763683.1"/>
    </source>
</evidence>
<dbReference type="Proteomes" id="UP001152799">
    <property type="component" value="Chromosome 2"/>
</dbReference>
<dbReference type="AlphaFoldDB" id="A0A9P0DUZ4"/>
<dbReference type="EMBL" id="OU892286">
    <property type="protein sequence ID" value="CAG9761333.1"/>
    <property type="molecule type" value="Genomic_DNA"/>
</dbReference>
<dbReference type="EMBL" id="OU892278">
    <property type="protein sequence ID" value="CAG9764641.1"/>
    <property type="molecule type" value="Genomic_DNA"/>
</dbReference>
<evidence type="ECO:0000313" key="11">
    <source>
        <dbReference type="EMBL" id="CAH1183078.1"/>
    </source>
</evidence>
<evidence type="ECO:0000313" key="9">
    <source>
        <dbReference type="EMBL" id="CAG9772052.1"/>
    </source>
</evidence>
<dbReference type="Proteomes" id="UP001152799">
    <property type="component" value="Chromosome 3"/>
</dbReference>